<reference evidence="5 6" key="1">
    <citation type="journal article" date="2015" name="Genome Announc.">
        <title>Expanding the biotechnology potential of lactobacilli through comparative genomics of 213 strains and associated genera.</title>
        <authorList>
            <person name="Sun Z."/>
            <person name="Harris H.M."/>
            <person name="McCann A."/>
            <person name="Guo C."/>
            <person name="Argimon S."/>
            <person name="Zhang W."/>
            <person name="Yang X."/>
            <person name="Jeffery I.B."/>
            <person name="Cooney J.C."/>
            <person name="Kagawa T.F."/>
            <person name="Liu W."/>
            <person name="Song Y."/>
            <person name="Salvetti E."/>
            <person name="Wrobel A."/>
            <person name="Rasinkangas P."/>
            <person name="Parkhill J."/>
            <person name="Rea M.C."/>
            <person name="O'Sullivan O."/>
            <person name="Ritari J."/>
            <person name="Douillard F.P."/>
            <person name="Paul Ross R."/>
            <person name="Yang R."/>
            <person name="Briner A.E."/>
            <person name="Felis G.E."/>
            <person name="de Vos W.M."/>
            <person name="Barrangou R."/>
            <person name="Klaenhammer T.R."/>
            <person name="Caufield P.W."/>
            <person name="Cui Y."/>
            <person name="Zhang H."/>
            <person name="O'Toole P.W."/>
        </authorList>
    </citation>
    <scope>NUCLEOTIDE SEQUENCE [LARGE SCALE GENOMIC DNA]</scope>
    <source>
        <strain evidence="5 6">DSM 5007</strain>
    </source>
</reference>
<dbReference type="PATRIC" id="fig|1423807.3.peg.2570"/>
<accession>A0A0R1W3X5</accession>
<dbReference type="Gene3D" id="6.10.140.1680">
    <property type="match status" value="1"/>
</dbReference>
<name>A0A0R1W3X5_9LACO</name>
<evidence type="ECO:0000256" key="3">
    <source>
        <dbReference type="ARBA" id="ARBA00023163"/>
    </source>
</evidence>
<dbReference type="InterPro" id="IPR052067">
    <property type="entry name" value="Metal_resp_HTH_trans_reg"/>
</dbReference>
<dbReference type="GO" id="GO:0003700">
    <property type="term" value="F:DNA-binding transcription factor activity"/>
    <property type="evidence" value="ECO:0007669"/>
    <property type="project" value="InterPro"/>
</dbReference>
<comment type="caution">
    <text evidence="5">The sequence shown here is derived from an EMBL/GenBank/DDBJ whole genome shotgun (WGS) entry which is preliminary data.</text>
</comment>
<evidence type="ECO:0000313" key="6">
    <source>
        <dbReference type="Proteomes" id="UP000051820"/>
    </source>
</evidence>
<sequence length="160" mass="18509">MDQHIEQSISEQIHRFISNHESVNREQAWIADHLDDIKLKKIISTLSIVSLHTLSALKEHSKTGIELATELNVTRGGITRAAKSLTGHELVDTFKKSNDQKKLYYRLLDNGKKIADVHDQMHQMIDSELHTKIDSKYSNDELKLVNQFLTDMNDFQENLW</sequence>
<dbReference type="AlphaFoldDB" id="A0A0R1W3X5"/>
<dbReference type="OrthoDB" id="2329684at2"/>
<keyword evidence="2" id="KW-0238">DNA-binding</keyword>
<dbReference type="eggNOG" id="COG1846">
    <property type="taxonomic scope" value="Bacteria"/>
</dbReference>
<dbReference type="PANTHER" id="PTHR35790:SF4">
    <property type="entry name" value="HTH-TYPE TRANSCRIPTIONAL REGULATOR PCHR"/>
    <property type="match status" value="1"/>
</dbReference>
<dbReference type="EMBL" id="AZGF01000009">
    <property type="protein sequence ID" value="KRM12301.1"/>
    <property type="molecule type" value="Genomic_DNA"/>
</dbReference>
<dbReference type="Proteomes" id="UP000051820">
    <property type="component" value="Unassembled WGS sequence"/>
</dbReference>
<dbReference type="SMART" id="SM00347">
    <property type="entry name" value="HTH_MARR"/>
    <property type="match status" value="1"/>
</dbReference>
<dbReference type="InterPro" id="IPR036390">
    <property type="entry name" value="WH_DNA-bd_sf"/>
</dbReference>
<evidence type="ECO:0000259" key="4">
    <source>
        <dbReference type="SMART" id="SM00347"/>
    </source>
</evidence>
<keyword evidence="1" id="KW-0805">Transcription regulation</keyword>
<protein>
    <submittedName>
        <fullName evidence="5">Transcriptional regulator</fullName>
    </submittedName>
</protein>
<dbReference type="STRING" id="1423807.FD16_GL002486"/>
<dbReference type="InterPro" id="IPR000835">
    <property type="entry name" value="HTH_MarR-typ"/>
</dbReference>
<dbReference type="RefSeq" id="WP_010621816.1">
    <property type="nucleotide sequence ID" value="NZ_AZGF01000009.1"/>
</dbReference>
<gene>
    <name evidence="5" type="ORF">FD16_GL002486</name>
</gene>
<proteinExistence type="predicted"/>
<dbReference type="InterPro" id="IPR036388">
    <property type="entry name" value="WH-like_DNA-bd_sf"/>
</dbReference>
<organism evidence="5 6">
    <name type="scientific">Paucilactobacillus suebicus DSM 5007 = KCTC 3549</name>
    <dbReference type="NCBI Taxonomy" id="1423807"/>
    <lineage>
        <taxon>Bacteria</taxon>
        <taxon>Bacillati</taxon>
        <taxon>Bacillota</taxon>
        <taxon>Bacilli</taxon>
        <taxon>Lactobacillales</taxon>
        <taxon>Lactobacillaceae</taxon>
        <taxon>Paucilactobacillus</taxon>
    </lineage>
</organism>
<dbReference type="PANTHER" id="PTHR35790">
    <property type="entry name" value="HTH-TYPE TRANSCRIPTIONAL REGULATOR PCHR"/>
    <property type="match status" value="1"/>
</dbReference>
<feature type="domain" description="HTH marR-type" evidence="4">
    <location>
        <begin position="41"/>
        <end position="142"/>
    </location>
</feature>
<evidence type="ECO:0000313" key="5">
    <source>
        <dbReference type="EMBL" id="KRM12301.1"/>
    </source>
</evidence>
<dbReference type="GO" id="GO:0003677">
    <property type="term" value="F:DNA binding"/>
    <property type="evidence" value="ECO:0007669"/>
    <property type="project" value="UniProtKB-KW"/>
</dbReference>
<keyword evidence="6" id="KW-1185">Reference proteome</keyword>
<dbReference type="Gene3D" id="1.10.10.10">
    <property type="entry name" value="Winged helix-like DNA-binding domain superfamily/Winged helix DNA-binding domain"/>
    <property type="match status" value="1"/>
</dbReference>
<dbReference type="SUPFAM" id="SSF46785">
    <property type="entry name" value="Winged helix' DNA-binding domain"/>
    <property type="match status" value="1"/>
</dbReference>
<evidence type="ECO:0000256" key="1">
    <source>
        <dbReference type="ARBA" id="ARBA00023015"/>
    </source>
</evidence>
<evidence type="ECO:0000256" key="2">
    <source>
        <dbReference type="ARBA" id="ARBA00023125"/>
    </source>
</evidence>
<keyword evidence="3" id="KW-0804">Transcription</keyword>